<keyword evidence="13" id="KW-1185">Reference proteome</keyword>
<gene>
    <name evidence="12" type="ORF">SmJEL517_g00402</name>
</gene>
<feature type="compositionally biased region" description="Low complexity" evidence="10">
    <location>
        <begin position="354"/>
        <end position="363"/>
    </location>
</feature>
<keyword evidence="8" id="KW-0472">Membrane</keyword>
<sequence>MAPVAEAVDYLSYEFNIQDLHSCWRNATKHKDQIINGRRLENASWRKFFQMKFNLKTADPSILNWQKDNDVCWLYGPFFSYEPLPVIEAAALERDLAEKANMMGANIAKDAAALAADGTPLRPALKKRKEKDDIWLALREKYLANGGNLRPEDLQAFASRDPSPPAPTGRGALFYLSDFPSRYVSKEGMIPRVTSETWTSAKWDRVNPWDQTTATTTTANTRVSLVVPEETSPIEEDESSSPPQQSQQRGRSSRTGKKPRVRTADSPDSIDSAKHIRFSERVEVNDLLDSAEEPSPREESSIQDTPKRNIVGLKKPMFDQSESETDDEPDYFVAKGSKFDGIENRGNSPIRGISPSPSTDTPPSSQPLPQQPLPHPSSAISESLRRRLSTPTTAEDSDDENEGLIYINVRKSPNLSIVSHPSEHLPSGPAVPAALTYANSSGNLGGLKRTTSTGKLSLALQQATQVQQDRLNSAPATLATFDFPTMQPAAPGSYQPPTNNSTSIVANAPLPILPILKHTSEQTGQEPTTSLPSPPPSSAGPESTGNSPAVREDEDESYVSAHAPEEYTVGDRVNDVLNNAYEVARWLGAAVSSGTTGFYGLPVHPNPRPVLISLYQRILHTSQRLPQESVYRQSAESLAKHRLTIVEKEEDVSKIEAQINAGQVEELIKQAEDELALIPKMEAWKVWEPLETPPEEGQWKGF</sequence>
<evidence type="ECO:0000256" key="4">
    <source>
        <dbReference type="ARBA" id="ARBA00022660"/>
    </source>
</evidence>
<dbReference type="STRING" id="1806994.A0A507CFM5"/>
<dbReference type="PANTHER" id="PTHR12653:SF0">
    <property type="entry name" value="NADH DEHYDROGENASE [UBIQUINONE] 1 ALPHA SUBCOMPLEX SUBUNIT 5"/>
    <property type="match status" value="1"/>
</dbReference>
<dbReference type="InterPro" id="IPR013860">
    <property type="entry name" value="AreA_GATA"/>
</dbReference>
<evidence type="ECO:0000256" key="6">
    <source>
        <dbReference type="ARBA" id="ARBA00022982"/>
    </source>
</evidence>
<evidence type="ECO:0000256" key="8">
    <source>
        <dbReference type="ARBA" id="ARBA00023136"/>
    </source>
</evidence>
<keyword evidence="5" id="KW-0999">Mitochondrion inner membrane</keyword>
<evidence type="ECO:0000256" key="10">
    <source>
        <dbReference type="SAM" id="MobiDB-lite"/>
    </source>
</evidence>
<feature type="compositionally biased region" description="Basic residues" evidence="10">
    <location>
        <begin position="251"/>
        <end position="261"/>
    </location>
</feature>
<dbReference type="GeneID" id="42001628"/>
<protein>
    <recommendedName>
        <fullName evidence="11">Nitrogen regulatory protein areA GATA-like domain-containing protein</fullName>
    </recommendedName>
</protein>
<dbReference type="RefSeq" id="XP_031027694.1">
    <property type="nucleotide sequence ID" value="XM_031166331.1"/>
</dbReference>
<keyword evidence="3" id="KW-0813">Transport</keyword>
<feature type="coiled-coil region" evidence="9">
    <location>
        <begin position="638"/>
        <end position="674"/>
    </location>
</feature>
<keyword evidence="4" id="KW-0679">Respiratory chain</keyword>
<feature type="region of interest" description="Disordered" evidence="10">
    <location>
        <begin position="209"/>
        <end position="403"/>
    </location>
</feature>
<dbReference type="OrthoDB" id="286811at2759"/>
<keyword evidence="7" id="KW-0496">Mitochondrion</keyword>
<feature type="compositionally biased region" description="Acidic residues" evidence="10">
    <location>
        <begin position="321"/>
        <end position="330"/>
    </location>
</feature>
<feature type="region of interest" description="Disordered" evidence="10">
    <location>
        <begin position="521"/>
        <end position="566"/>
    </location>
</feature>
<dbReference type="Pfam" id="PF08550">
    <property type="entry name" value="GATA_AreA"/>
    <property type="match status" value="1"/>
</dbReference>
<dbReference type="GO" id="GO:0022904">
    <property type="term" value="P:respiratory electron transport chain"/>
    <property type="evidence" value="ECO:0007669"/>
    <property type="project" value="InterPro"/>
</dbReference>
<evidence type="ECO:0000256" key="7">
    <source>
        <dbReference type="ARBA" id="ARBA00023128"/>
    </source>
</evidence>
<dbReference type="EMBL" id="QEAO01000001">
    <property type="protein sequence ID" value="TPX37979.1"/>
    <property type="molecule type" value="Genomic_DNA"/>
</dbReference>
<evidence type="ECO:0000256" key="5">
    <source>
        <dbReference type="ARBA" id="ARBA00022792"/>
    </source>
</evidence>
<dbReference type="PANTHER" id="PTHR12653">
    <property type="entry name" value="NADH-UBIQUINONE OXIDOREDUCTASE 13 KD-B SUBUNIT"/>
    <property type="match status" value="1"/>
</dbReference>
<dbReference type="AlphaFoldDB" id="A0A507CFM5"/>
<dbReference type="Proteomes" id="UP000319731">
    <property type="component" value="Unassembled WGS sequence"/>
</dbReference>
<comment type="subcellular location">
    <subcellularLocation>
        <location evidence="1">Mitochondrion inner membrane</location>
        <topology evidence="1">Peripheral membrane protein</topology>
        <orientation evidence="1">Matrix side</orientation>
    </subcellularLocation>
</comment>
<feature type="domain" description="Nitrogen regulatory protein areA GATA-like" evidence="11">
    <location>
        <begin position="24"/>
        <end position="46"/>
    </location>
</feature>
<evidence type="ECO:0000256" key="2">
    <source>
        <dbReference type="ARBA" id="ARBA00010261"/>
    </source>
</evidence>
<dbReference type="GO" id="GO:0005743">
    <property type="term" value="C:mitochondrial inner membrane"/>
    <property type="evidence" value="ECO:0007669"/>
    <property type="project" value="UniProtKB-SubCell"/>
</dbReference>
<comment type="similarity">
    <text evidence="2">Belongs to the complex I NDUFA5 subunit family.</text>
</comment>
<feature type="compositionally biased region" description="Low complexity" evidence="10">
    <location>
        <begin position="212"/>
        <end position="221"/>
    </location>
</feature>
<proteinExistence type="inferred from homology"/>
<keyword evidence="9" id="KW-0175">Coiled coil</keyword>
<dbReference type="InterPro" id="IPR006806">
    <property type="entry name" value="NDUFA5"/>
</dbReference>
<name>A0A507CFM5_9FUNG</name>
<accession>A0A507CFM5</accession>
<evidence type="ECO:0000256" key="9">
    <source>
        <dbReference type="SAM" id="Coils"/>
    </source>
</evidence>
<evidence type="ECO:0000256" key="1">
    <source>
        <dbReference type="ARBA" id="ARBA00004443"/>
    </source>
</evidence>
<feature type="compositionally biased region" description="Basic and acidic residues" evidence="10">
    <location>
        <begin position="271"/>
        <end position="284"/>
    </location>
</feature>
<dbReference type="Pfam" id="PF04716">
    <property type="entry name" value="ETC_C1_NDUFA5"/>
    <property type="match status" value="1"/>
</dbReference>
<evidence type="ECO:0000313" key="12">
    <source>
        <dbReference type="EMBL" id="TPX37979.1"/>
    </source>
</evidence>
<feature type="compositionally biased region" description="Pro residues" evidence="10">
    <location>
        <begin position="364"/>
        <end position="375"/>
    </location>
</feature>
<organism evidence="12 13">
    <name type="scientific">Synchytrium microbalum</name>
    <dbReference type="NCBI Taxonomy" id="1806994"/>
    <lineage>
        <taxon>Eukaryota</taxon>
        <taxon>Fungi</taxon>
        <taxon>Fungi incertae sedis</taxon>
        <taxon>Chytridiomycota</taxon>
        <taxon>Chytridiomycota incertae sedis</taxon>
        <taxon>Chytridiomycetes</taxon>
        <taxon>Synchytriales</taxon>
        <taxon>Synchytriaceae</taxon>
        <taxon>Synchytrium</taxon>
    </lineage>
</organism>
<keyword evidence="6" id="KW-0249">Electron transport</keyword>
<evidence type="ECO:0000256" key="3">
    <source>
        <dbReference type="ARBA" id="ARBA00022448"/>
    </source>
</evidence>
<evidence type="ECO:0000313" key="13">
    <source>
        <dbReference type="Proteomes" id="UP000319731"/>
    </source>
</evidence>
<evidence type="ECO:0000259" key="11">
    <source>
        <dbReference type="Pfam" id="PF08550"/>
    </source>
</evidence>
<reference evidence="12 13" key="1">
    <citation type="journal article" date="2019" name="Sci. Rep.">
        <title>Comparative genomics of chytrid fungi reveal insights into the obligate biotrophic and pathogenic lifestyle of Synchytrium endobioticum.</title>
        <authorList>
            <person name="van de Vossenberg B.T.L.H."/>
            <person name="Warris S."/>
            <person name="Nguyen H.D.T."/>
            <person name="van Gent-Pelzer M.P.E."/>
            <person name="Joly D.L."/>
            <person name="van de Geest H.C."/>
            <person name="Bonants P.J.M."/>
            <person name="Smith D.S."/>
            <person name="Levesque C.A."/>
            <person name="van der Lee T.A.J."/>
        </authorList>
    </citation>
    <scope>NUCLEOTIDE SEQUENCE [LARGE SCALE GENOMIC DNA]</scope>
    <source>
        <strain evidence="12 13">JEL517</strain>
    </source>
</reference>
<comment type="caution">
    <text evidence="12">The sequence shown here is derived from an EMBL/GenBank/DDBJ whole genome shotgun (WGS) entry which is preliminary data.</text>
</comment>